<evidence type="ECO:0000256" key="5">
    <source>
        <dbReference type="SAM" id="MobiDB-lite"/>
    </source>
</evidence>
<dbReference type="Gene3D" id="3.40.630.30">
    <property type="match status" value="1"/>
</dbReference>
<evidence type="ECO:0000256" key="3">
    <source>
        <dbReference type="ARBA" id="ARBA00020586"/>
    </source>
</evidence>
<comment type="function">
    <text evidence="1">Acyltransferase required for the direct transfer of medium- to long-chain fatty acyl moieties from a carrier protein (MbtL) on to the epsilon-amino group of lysine residue in the mycobactin core.</text>
</comment>
<feature type="compositionally biased region" description="Low complexity" evidence="5">
    <location>
        <begin position="42"/>
        <end position="53"/>
    </location>
</feature>
<keyword evidence="8" id="KW-1185">Reference proteome</keyword>
<feature type="compositionally biased region" description="Basic and acidic residues" evidence="5">
    <location>
        <begin position="1"/>
        <end position="10"/>
    </location>
</feature>
<feature type="region of interest" description="Disordered" evidence="5">
    <location>
        <begin position="1"/>
        <end position="56"/>
    </location>
</feature>
<dbReference type="Proteomes" id="UP000199207">
    <property type="component" value="Unassembled WGS sequence"/>
</dbReference>
<sequence>MHMGTGEEYRAPAPSGAAGEQETVELPAPPAPPRTPSGPPGGDLLDGVPDWGPAAVADGPVRRSLRLRPVRPQSDLPLLTAWFGGPAAEFWEPPRDPAERLAALLSGDGREVPCLGLLDGAPAGYWELYRADLSVLAGRFPCLPHDTGMRVLLAPALARRPGPAAALLAAAGELVLHSRPACRRVLAAPDVRDGAVVTAHHRAGFRTVTELTAEAVTGAGAGGRTSPARRIAVLVRER</sequence>
<feature type="compositionally biased region" description="Pro residues" evidence="5">
    <location>
        <begin position="27"/>
        <end position="39"/>
    </location>
</feature>
<dbReference type="GO" id="GO:0016410">
    <property type="term" value="F:N-acyltransferase activity"/>
    <property type="evidence" value="ECO:0007669"/>
    <property type="project" value="TreeGrafter"/>
</dbReference>
<dbReference type="SUPFAM" id="SSF55729">
    <property type="entry name" value="Acyl-CoA N-acyltransferases (Nat)"/>
    <property type="match status" value="1"/>
</dbReference>
<comment type="pathway">
    <text evidence="2">Siderophore biosynthesis; mycobactin biosynthesis.</text>
</comment>
<dbReference type="OrthoDB" id="9087497at2"/>
<dbReference type="PANTHER" id="PTHR31438:SF1">
    <property type="entry name" value="LYSINE N-ACYLTRANSFERASE C17G9.06C-RELATED"/>
    <property type="match status" value="1"/>
</dbReference>
<reference evidence="7 8" key="1">
    <citation type="submission" date="2016-10" db="EMBL/GenBank/DDBJ databases">
        <authorList>
            <person name="de Groot N.N."/>
        </authorList>
    </citation>
    <scope>NUCLEOTIDE SEQUENCE [LARGE SCALE GENOMIC DNA]</scope>
    <source>
        <strain evidence="7 8">CGMCC 4.5739</strain>
    </source>
</reference>
<organism evidence="7 8">
    <name type="scientific">Streptomyces aidingensis</name>
    <dbReference type="NCBI Taxonomy" id="910347"/>
    <lineage>
        <taxon>Bacteria</taxon>
        <taxon>Bacillati</taxon>
        <taxon>Actinomycetota</taxon>
        <taxon>Actinomycetes</taxon>
        <taxon>Kitasatosporales</taxon>
        <taxon>Streptomycetaceae</taxon>
        <taxon>Streptomyces</taxon>
    </lineage>
</organism>
<evidence type="ECO:0000256" key="4">
    <source>
        <dbReference type="ARBA" id="ARBA00031122"/>
    </source>
</evidence>
<dbReference type="SMART" id="SM01006">
    <property type="entry name" value="AlcB"/>
    <property type="match status" value="1"/>
</dbReference>
<proteinExistence type="predicted"/>
<dbReference type="UniPathway" id="UPA00011"/>
<evidence type="ECO:0000313" key="8">
    <source>
        <dbReference type="Proteomes" id="UP000199207"/>
    </source>
</evidence>
<dbReference type="InterPro" id="IPR019432">
    <property type="entry name" value="Acyltransferase_MbtK/IucB-like"/>
</dbReference>
<dbReference type="PANTHER" id="PTHR31438">
    <property type="entry name" value="LYSINE N-ACYLTRANSFERASE C17G9.06C-RELATED"/>
    <property type="match status" value="1"/>
</dbReference>
<protein>
    <recommendedName>
        <fullName evidence="3">Lysine N-acyltransferase MbtK</fullName>
    </recommendedName>
    <alternativeName>
        <fullName evidence="4">Mycobactin synthase protein K</fullName>
    </alternativeName>
</protein>
<dbReference type="STRING" id="910347.SAMN05421773_1039"/>
<dbReference type="GO" id="GO:0019290">
    <property type="term" value="P:siderophore biosynthetic process"/>
    <property type="evidence" value="ECO:0007669"/>
    <property type="project" value="InterPro"/>
</dbReference>
<name>A0A1I1IKH3_9ACTN</name>
<dbReference type="AlphaFoldDB" id="A0A1I1IKH3"/>
<dbReference type="EMBL" id="FOLM01000003">
    <property type="protein sequence ID" value="SFC34273.1"/>
    <property type="molecule type" value="Genomic_DNA"/>
</dbReference>
<dbReference type="RefSeq" id="WP_093837880.1">
    <property type="nucleotide sequence ID" value="NZ_FOLM01000003.1"/>
</dbReference>
<dbReference type="InterPro" id="IPR016181">
    <property type="entry name" value="Acyl_CoA_acyltransferase"/>
</dbReference>
<gene>
    <name evidence="7" type="ORF">SAMN05421773_1039</name>
</gene>
<evidence type="ECO:0000259" key="6">
    <source>
        <dbReference type="SMART" id="SM01006"/>
    </source>
</evidence>
<dbReference type="Pfam" id="PF13523">
    <property type="entry name" value="Acetyltransf_8"/>
    <property type="match status" value="1"/>
</dbReference>
<feature type="domain" description="Acyltransferase MbtK/IucB-like conserved" evidence="6">
    <location>
        <begin position="68"/>
        <end position="112"/>
    </location>
</feature>
<evidence type="ECO:0000256" key="1">
    <source>
        <dbReference type="ARBA" id="ARBA00003818"/>
    </source>
</evidence>
<keyword evidence="7" id="KW-0808">Transferase</keyword>
<accession>A0A1I1IKH3</accession>
<evidence type="ECO:0000313" key="7">
    <source>
        <dbReference type="EMBL" id="SFC34273.1"/>
    </source>
</evidence>
<evidence type="ECO:0000256" key="2">
    <source>
        <dbReference type="ARBA" id="ARBA00005102"/>
    </source>
</evidence>